<keyword evidence="12" id="KW-1185">Reference proteome</keyword>
<comment type="catalytic activity">
    <reaction evidence="6 7 8">
        <text>(S)-malate + NAD(+) = oxaloacetate + NADH + H(+)</text>
        <dbReference type="Rhea" id="RHEA:21432"/>
        <dbReference type="ChEBI" id="CHEBI:15378"/>
        <dbReference type="ChEBI" id="CHEBI:15589"/>
        <dbReference type="ChEBI" id="CHEBI:16452"/>
        <dbReference type="ChEBI" id="CHEBI:57540"/>
        <dbReference type="ChEBI" id="CHEBI:57945"/>
        <dbReference type="EC" id="1.1.1.37"/>
    </reaction>
</comment>
<dbReference type="InterPro" id="IPR010945">
    <property type="entry name" value="Malate_DH_type2"/>
</dbReference>
<dbReference type="SUPFAM" id="SSF56327">
    <property type="entry name" value="LDH C-terminal domain-like"/>
    <property type="match status" value="1"/>
</dbReference>
<accession>A0ABN4HPU3</accession>
<evidence type="ECO:0000256" key="8">
    <source>
        <dbReference type="RuleBase" id="RU000422"/>
    </source>
</evidence>
<keyword evidence="5 7" id="KW-0560">Oxidoreductase</keyword>
<sequence length="330" mass="35936">MTKHVKVVVTGAAGQIGYALLFRLASGQAFGLDSTLDLHLLEIEPALSALKGVVMELEDCAFPLLCNIVVTSDPKVAFNNVNWALLVGSAPRKAGMERKDLLEKNGGIFAAQGKALNENAANDVRIFVVGNPCNINCLIAMNHAPDIPNDCFYAMTRLDQNRAIGQLALKAEVGVMAVKNMIIWGNHSSTQYPDFYHATINSKLASDVIRDKKWLTEEFIPLIQQRGAAVIKARGTSSAASAANAVIDSVWSLINTTPVDDSYSVALCSQGQYEVDEGLIFSFPCRTENGIIKVIEEITHNEFGQQKFQATLNELREERDAVKELGLIQA</sequence>
<evidence type="ECO:0000256" key="7">
    <source>
        <dbReference type="HAMAP-Rule" id="MF_01517"/>
    </source>
</evidence>
<evidence type="ECO:0000259" key="10">
    <source>
        <dbReference type="Pfam" id="PF02866"/>
    </source>
</evidence>
<dbReference type="Gene3D" id="3.40.50.720">
    <property type="entry name" value="NAD(P)-binding Rossmann-like Domain"/>
    <property type="match status" value="1"/>
</dbReference>
<name>A0ABN4HPU3_9COXI</name>
<evidence type="ECO:0000256" key="5">
    <source>
        <dbReference type="ARBA" id="ARBA00023002"/>
    </source>
</evidence>
<dbReference type="EMBL" id="CP011126">
    <property type="protein sequence ID" value="AKQ33603.1"/>
    <property type="molecule type" value="Genomic_DNA"/>
</dbReference>
<evidence type="ECO:0000313" key="12">
    <source>
        <dbReference type="Proteomes" id="UP000063965"/>
    </source>
</evidence>
<dbReference type="NCBIfam" id="NF003916">
    <property type="entry name" value="PRK05442.1"/>
    <property type="match status" value="1"/>
</dbReference>
<dbReference type="PROSITE" id="PS00068">
    <property type="entry name" value="MDH"/>
    <property type="match status" value="1"/>
</dbReference>
<dbReference type="Pfam" id="PF02866">
    <property type="entry name" value="Ldh_1_C"/>
    <property type="match status" value="1"/>
</dbReference>
<feature type="binding site" evidence="7">
    <location>
        <position position="92"/>
    </location>
    <ligand>
        <name>substrate</name>
    </ligand>
</feature>
<evidence type="ECO:0000256" key="3">
    <source>
        <dbReference type="ARBA" id="ARBA00012995"/>
    </source>
</evidence>
<reference evidence="11 12" key="1">
    <citation type="journal article" date="2015" name="Genome Biol. Evol.">
        <title>Distinctive Genome Reduction Rates Revealed by Genomic Analyses of Two Coxiella-Like Endosymbionts in Ticks.</title>
        <authorList>
            <person name="Gottlieb Y."/>
            <person name="Lalzar I."/>
            <person name="Klasson L."/>
        </authorList>
    </citation>
    <scope>NUCLEOTIDE SEQUENCE [LARGE SCALE GENOMIC DNA]</scope>
    <source>
        <strain evidence="11 12">CRt</strain>
    </source>
</reference>
<dbReference type="CDD" id="cd01338">
    <property type="entry name" value="MDH_chloroplast-like"/>
    <property type="match status" value="1"/>
</dbReference>
<feature type="domain" description="Lactate/malate dehydrogenase C-terminal" evidence="10">
    <location>
        <begin position="156"/>
        <end position="324"/>
    </location>
</feature>
<gene>
    <name evidence="7 11" type="primary">mdh</name>
    <name evidence="11" type="ORF">CleRT_08050</name>
</gene>
<dbReference type="InterPro" id="IPR001252">
    <property type="entry name" value="Malate_DH_AS"/>
</dbReference>
<feature type="active site" description="Proton acceptor" evidence="7">
    <location>
        <position position="187"/>
    </location>
</feature>
<feature type="binding site" evidence="7">
    <location>
        <begin position="11"/>
        <end position="17"/>
    </location>
    <ligand>
        <name>NAD(+)</name>
        <dbReference type="ChEBI" id="CHEBI:57540"/>
    </ligand>
</feature>
<keyword evidence="4 7" id="KW-0816">Tricarboxylic acid cycle</keyword>
<dbReference type="Proteomes" id="UP000063965">
    <property type="component" value="Chromosome"/>
</dbReference>
<evidence type="ECO:0000256" key="6">
    <source>
        <dbReference type="ARBA" id="ARBA00048313"/>
    </source>
</evidence>
<evidence type="ECO:0000259" key="9">
    <source>
        <dbReference type="Pfam" id="PF00056"/>
    </source>
</evidence>
<keyword evidence="7 8" id="KW-0520">NAD</keyword>
<organism evidence="11 12">
    <name type="scientific">Candidatus Coxiella mudrowiae</name>
    <dbReference type="NCBI Taxonomy" id="2054173"/>
    <lineage>
        <taxon>Bacteria</taxon>
        <taxon>Pseudomonadati</taxon>
        <taxon>Pseudomonadota</taxon>
        <taxon>Gammaproteobacteria</taxon>
        <taxon>Legionellales</taxon>
        <taxon>Coxiellaceae</taxon>
        <taxon>Coxiella</taxon>
    </lineage>
</organism>
<feature type="binding site" evidence="7">
    <location>
        <begin position="129"/>
        <end position="131"/>
    </location>
    <ligand>
        <name>NAD(+)</name>
        <dbReference type="ChEBI" id="CHEBI:57540"/>
    </ligand>
</feature>
<comment type="similarity">
    <text evidence="2 7">Belongs to the LDH/MDH superfamily. MDH type 2 family.</text>
</comment>
<dbReference type="RefSeq" id="WP_048875202.1">
    <property type="nucleotide sequence ID" value="NZ_CP011126.1"/>
</dbReference>
<comment type="function">
    <text evidence="1 7">Catalyzes the reversible oxidation of malate to oxaloacetate.</text>
</comment>
<dbReference type="InterPro" id="IPR001236">
    <property type="entry name" value="Lactate/malate_DH_N"/>
</dbReference>
<protein>
    <recommendedName>
        <fullName evidence="3 7">Malate dehydrogenase</fullName>
        <ecNumber evidence="3 7">1.1.1.37</ecNumber>
    </recommendedName>
</protein>
<dbReference type="PANTHER" id="PTHR23382">
    <property type="entry name" value="MALATE DEHYDROGENASE"/>
    <property type="match status" value="1"/>
</dbReference>
<dbReference type="PIRSF" id="PIRSF000102">
    <property type="entry name" value="Lac_mal_DH"/>
    <property type="match status" value="1"/>
</dbReference>
<dbReference type="InterPro" id="IPR001557">
    <property type="entry name" value="L-lactate/malate_DH"/>
</dbReference>
<feature type="binding site" evidence="7">
    <location>
        <position position="98"/>
    </location>
    <ligand>
        <name>substrate</name>
    </ligand>
</feature>
<evidence type="ECO:0000256" key="1">
    <source>
        <dbReference type="ARBA" id="ARBA00003966"/>
    </source>
</evidence>
<dbReference type="EC" id="1.1.1.37" evidence="3 7"/>
<evidence type="ECO:0000313" key="11">
    <source>
        <dbReference type="EMBL" id="AKQ33603.1"/>
    </source>
</evidence>
<proteinExistence type="inferred from homology"/>
<evidence type="ECO:0000256" key="4">
    <source>
        <dbReference type="ARBA" id="ARBA00022532"/>
    </source>
</evidence>
<dbReference type="SUPFAM" id="SSF51735">
    <property type="entry name" value="NAD(P)-binding Rossmann-fold domains"/>
    <property type="match status" value="1"/>
</dbReference>
<dbReference type="InterPro" id="IPR015955">
    <property type="entry name" value="Lactate_DH/Glyco_Ohase_4_C"/>
</dbReference>
<dbReference type="InterPro" id="IPR022383">
    <property type="entry name" value="Lactate/malate_DH_C"/>
</dbReference>
<evidence type="ECO:0000256" key="2">
    <source>
        <dbReference type="ARBA" id="ARBA00009613"/>
    </source>
</evidence>
<feature type="binding site" evidence="7">
    <location>
        <position position="105"/>
    </location>
    <ligand>
        <name>NAD(+)</name>
        <dbReference type="ChEBI" id="CHEBI:57540"/>
    </ligand>
</feature>
<dbReference type="HAMAP" id="MF_01517">
    <property type="entry name" value="Malate_dehydrog_2"/>
    <property type="match status" value="1"/>
</dbReference>
<feature type="binding site" evidence="7">
    <location>
        <position position="131"/>
    </location>
    <ligand>
        <name>substrate</name>
    </ligand>
</feature>
<feature type="domain" description="Lactate/malate dehydrogenase N-terminal" evidence="9">
    <location>
        <begin position="5"/>
        <end position="150"/>
    </location>
</feature>
<dbReference type="Pfam" id="PF00056">
    <property type="entry name" value="Ldh_1_N"/>
    <property type="match status" value="1"/>
</dbReference>
<feature type="binding site" evidence="7">
    <location>
        <position position="112"/>
    </location>
    <ligand>
        <name>NAD(+)</name>
        <dbReference type="ChEBI" id="CHEBI:57540"/>
    </ligand>
</feature>
<dbReference type="NCBIfam" id="TIGR01759">
    <property type="entry name" value="MalateDH-SF1"/>
    <property type="match status" value="1"/>
</dbReference>
<feature type="binding site" evidence="7">
    <location>
        <position position="162"/>
    </location>
    <ligand>
        <name>substrate</name>
    </ligand>
</feature>
<dbReference type="InterPro" id="IPR036291">
    <property type="entry name" value="NAD(P)-bd_dom_sf"/>
</dbReference>
<dbReference type="Gene3D" id="3.90.110.10">
    <property type="entry name" value="Lactate dehydrogenase/glycoside hydrolase, family 4, C-terminal"/>
    <property type="match status" value="1"/>
</dbReference>